<dbReference type="AlphaFoldDB" id="A0A229UTE0"/>
<organism evidence="2 3">
    <name type="scientific">Paenibacillus rigui</name>
    <dbReference type="NCBI Taxonomy" id="554312"/>
    <lineage>
        <taxon>Bacteria</taxon>
        <taxon>Bacillati</taxon>
        <taxon>Bacillota</taxon>
        <taxon>Bacilli</taxon>
        <taxon>Bacillales</taxon>
        <taxon>Paenibacillaceae</taxon>
        <taxon>Paenibacillus</taxon>
    </lineage>
</organism>
<evidence type="ECO:0000313" key="3">
    <source>
        <dbReference type="Proteomes" id="UP000215509"/>
    </source>
</evidence>
<dbReference type="EMBL" id="NMQW01000014">
    <property type="protein sequence ID" value="OXM86531.1"/>
    <property type="molecule type" value="Genomic_DNA"/>
</dbReference>
<dbReference type="OrthoDB" id="9801426at2"/>
<gene>
    <name evidence="2" type="ORF">CF651_10190</name>
</gene>
<feature type="domain" description="Xylose isomerase-like TIM barrel" evidence="1">
    <location>
        <begin position="25"/>
        <end position="268"/>
    </location>
</feature>
<dbReference type="SUPFAM" id="SSF51658">
    <property type="entry name" value="Xylose isomerase-like"/>
    <property type="match status" value="1"/>
</dbReference>
<keyword evidence="3" id="KW-1185">Reference proteome</keyword>
<accession>A0A229UTE0</accession>
<keyword evidence="2" id="KW-0413">Isomerase</keyword>
<dbReference type="Proteomes" id="UP000215509">
    <property type="component" value="Unassembled WGS sequence"/>
</dbReference>
<dbReference type="PANTHER" id="PTHR12110">
    <property type="entry name" value="HYDROXYPYRUVATE ISOMERASE"/>
    <property type="match status" value="1"/>
</dbReference>
<dbReference type="InterPro" id="IPR050312">
    <property type="entry name" value="IolE/XylAMocC-like"/>
</dbReference>
<name>A0A229UTE0_9BACL</name>
<dbReference type="InterPro" id="IPR013022">
    <property type="entry name" value="Xyl_isomerase-like_TIM-brl"/>
</dbReference>
<dbReference type="Gene3D" id="3.20.20.150">
    <property type="entry name" value="Divalent-metal-dependent TIM barrel enzymes"/>
    <property type="match status" value="1"/>
</dbReference>
<protein>
    <submittedName>
        <fullName evidence="2">Xylose isomerase</fullName>
    </submittedName>
</protein>
<dbReference type="RefSeq" id="WP_094014747.1">
    <property type="nucleotide sequence ID" value="NZ_NMQW01000014.1"/>
</dbReference>
<sequence length="274" mass="31002">MKFSISNIAWNSTENEEITSILPLYGFSAIEIAPTKIKERPLEITSNNLRDYKKYWDNKNIELVAMQSLLFGRPDLTIFGGSQKRQETLDYLIKIIQLGVQIGIKVFVFGSPKNRLIGDIHKDAINEIAANFFLKLGEVADSYGAVFCIEPNPRDYGCDFILNTSEAIELVKSVNHNGFGLHLDAAAMTLNLEDISLTIENAIGYIKHFHISEPYLEPIGSSGKVNHYLISSVLKKLNYSNYLSIEMKQHNQQFSNKDIVLESLDFVSKIYNKN</sequence>
<evidence type="ECO:0000259" key="1">
    <source>
        <dbReference type="Pfam" id="PF01261"/>
    </source>
</evidence>
<reference evidence="2 3" key="1">
    <citation type="submission" date="2017-07" db="EMBL/GenBank/DDBJ databases">
        <title>Genome sequencing and assembly of Paenibacillus rigui.</title>
        <authorList>
            <person name="Mayilraj S."/>
        </authorList>
    </citation>
    <scope>NUCLEOTIDE SEQUENCE [LARGE SCALE GENOMIC DNA]</scope>
    <source>
        <strain evidence="2 3">JCM 16352</strain>
    </source>
</reference>
<proteinExistence type="predicted"/>
<dbReference type="InterPro" id="IPR036237">
    <property type="entry name" value="Xyl_isomerase-like_sf"/>
</dbReference>
<comment type="caution">
    <text evidence="2">The sequence shown here is derived from an EMBL/GenBank/DDBJ whole genome shotgun (WGS) entry which is preliminary data.</text>
</comment>
<dbReference type="GO" id="GO:0016853">
    <property type="term" value="F:isomerase activity"/>
    <property type="evidence" value="ECO:0007669"/>
    <property type="project" value="UniProtKB-KW"/>
</dbReference>
<dbReference type="Pfam" id="PF01261">
    <property type="entry name" value="AP_endonuc_2"/>
    <property type="match status" value="1"/>
</dbReference>
<dbReference type="PANTHER" id="PTHR12110:SF21">
    <property type="entry name" value="XYLOSE ISOMERASE-LIKE TIM BARREL DOMAIN-CONTAINING PROTEIN"/>
    <property type="match status" value="1"/>
</dbReference>
<evidence type="ECO:0000313" key="2">
    <source>
        <dbReference type="EMBL" id="OXM86531.1"/>
    </source>
</evidence>